<dbReference type="AlphaFoldDB" id="A0A142EL37"/>
<evidence type="ECO:0000313" key="7">
    <source>
        <dbReference type="Proteomes" id="UP000073816"/>
    </source>
</evidence>
<proteinExistence type="predicted"/>
<dbReference type="Proteomes" id="UP000073816">
    <property type="component" value="Chromosome"/>
</dbReference>
<dbReference type="PANTHER" id="PTHR10851:SF0">
    <property type="entry name" value="PYRIDOXINE-5'-PHOSPHATE OXIDASE"/>
    <property type="match status" value="1"/>
</dbReference>
<dbReference type="STRING" id="1727163.AO498_05410"/>
<dbReference type="SUPFAM" id="SSF50475">
    <property type="entry name" value="FMN-binding split barrel"/>
    <property type="match status" value="1"/>
</dbReference>
<evidence type="ECO:0000256" key="1">
    <source>
        <dbReference type="ARBA" id="ARBA00001917"/>
    </source>
</evidence>
<dbReference type="GO" id="GO:0004733">
    <property type="term" value="F:pyridoxamine phosphate oxidase activity"/>
    <property type="evidence" value="ECO:0007669"/>
    <property type="project" value="InterPro"/>
</dbReference>
<keyword evidence="3" id="KW-0288">FMN</keyword>
<dbReference type="Pfam" id="PF12766">
    <property type="entry name" value="Pyridox_oxase_2"/>
    <property type="match status" value="1"/>
</dbReference>
<dbReference type="InterPro" id="IPR012349">
    <property type="entry name" value="Split_barrel_FMN-bd"/>
</dbReference>
<name>A0A142EL37_9BACT</name>
<comment type="cofactor">
    <cofactor evidence="1">
        <name>FMN</name>
        <dbReference type="ChEBI" id="CHEBI:58210"/>
    </cofactor>
</comment>
<protein>
    <recommendedName>
        <fullName evidence="5">Pyridoxamine 5'-phosphate oxidase Alr4036 family FMN-binding domain-containing protein</fullName>
    </recommendedName>
</protein>
<dbReference type="InterPro" id="IPR024624">
    <property type="entry name" value="Pyridox_Oxase_Alr4036_FMN-bd"/>
</dbReference>
<dbReference type="EMBL" id="CP012836">
    <property type="protein sequence ID" value="AMQ55842.1"/>
    <property type="molecule type" value="Genomic_DNA"/>
</dbReference>
<evidence type="ECO:0000313" key="6">
    <source>
        <dbReference type="EMBL" id="AMQ55842.1"/>
    </source>
</evidence>
<gene>
    <name evidence="6" type="ORF">AO498_05410</name>
</gene>
<reference evidence="6 7" key="2">
    <citation type="journal article" date="2016" name="Genome Announc.">
        <title>Complete Genome Sequence of Algoriphagus sp. Strain M8-2, Isolated from a Brackish Lake.</title>
        <authorList>
            <person name="Muraguchi Y."/>
            <person name="Kushimoto K."/>
            <person name="Ohtsubo Y."/>
            <person name="Suzuki T."/>
            <person name="Dohra H."/>
            <person name="Kimbara K."/>
            <person name="Shintani M."/>
        </authorList>
    </citation>
    <scope>NUCLEOTIDE SEQUENCE [LARGE SCALE GENOMIC DNA]</scope>
    <source>
        <strain evidence="6 7">M8-2</strain>
    </source>
</reference>
<accession>A0A142EL37</accession>
<dbReference type="KEGG" id="alm:AO498_05410"/>
<keyword evidence="2" id="KW-0285">Flavoprotein</keyword>
<dbReference type="GO" id="GO:0008615">
    <property type="term" value="P:pyridoxine biosynthetic process"/>
    <property type="evidence" value="ECO:0007669"/>
    <property type="project" value="InterPro"/>
</dbReference>
<dbReference type="OrthoDB" id="1493996at2"/>
<dbReference type="Gene3D" id="2.30.110.10">
    <property type="entry name" value="Electron Transport, Fmn-binding Protein, Chain A"/>
    <property type="match status" value="1"/>
</dbReference>
<evidence type="ECO:0000256" key="4">
    <source>
        <dbReference type="ARBA" id="ARBA00023002"/>
    </source>
</evidence>
<reference evidence="7" key="1">
    <citation type="submission" date="2015-09" db="EMBL/GenBank/DDBJ databases">
        <title>Complete sequence of Algoriphagus sp. M8-2.</title>
        <authorList>
            <person name="Shintani M."/>
        </authorList>
    </citation>
    <scope>NUCLEOTIDE SEQUENCE [LARGE SCALE GENOMIC DNA]</scope>
    <source>
        <strain evidence="7">M8-2</strain>
    </source>
</reference>
<evidence type="ECO:0000256" key="2">
    <source>
        <dbReference type="ARBA" id="ARBA00022630"/>
    </source>
</evidence>
<dbReference type="InterPro" id="IPR000659">
    <property type="entry name" value="Pyridox_Oxase"/>
</dbReference>
<feature type="domain" description="Pyridoxamine 5'-phosphate oxidase Alr4036 family FMN-binding" evidence="5">
    <location>
        <begin position="13"/>
        <end position="102"/>
    </location>
</feature>
<dbReference type="PATRIC" id="fig|1727163.4.peg.1128"/>
<organism evidence="6 7">
    <name type="scientific">Algoriphagus sanaruensis</name>
    <dbReference type="NCBI Taxonomy" id="1727163"/>
    <lineage>
        <taxon>Bacteria</taxon>
        <taxon>Pseudomonadati</taxon>
        <taxon>Bacteroidota</taxon>
        <taxon>Cytophagia</taxon>
        <taxon>Cytophagales</taxon>
        <taxon>Cyclobacteriaceae</taxon>
        <taxon>Algoriphagus</taxon>
    </lineage>
</organism>
<keyword evidence="7" id="KW-1185">Reference proteome</keyword>
<keyword evidence="4" id="KW-0560">Oxidoreductase</keyword>
<dbReference type="RefSeq" id="WP_067544546.1">
    <property type="nucleotide sequence ID" value="NZ_CP012836.1"/>
</dbReference>
<dbReference type="PANTHER" id="PTHR10851">
    <property type="entry name" value="PYRIDOXINE-5-PHOSPHATE OXIDASE"/>
    <property type="match status" value="1"/>
</dbReference>
<evidence type="ECO:0000259" key="5">
    <source>
        <dbReference type="Pfam" id="PF12766"/>
    </source>
</evidence>
<sequence length="186" mass="21571">MLFSHSESPTEIWQSIKHELHRGALDPKHPFRFVNLGTLGNGIPQVRTVVLREVTQNMGFLVFTDFRSEKVREIQSSPMIALHFYHPKKMLQVRVEAKAEIHFQDTLSDNYWRKLPDARKAEYTSCLPPGTSVSNSELGWESGENSFFTVLNFIPHRLDVLQLSKEGHLRIQFEKANDWKGQWLVP</sequence>
<evidence type="ECO:0000256" key="3">
    <source>
        <dbReference type="ARBA" id="ARBA00022643"/>
    </source>
</evidence>
<dbReference type="GO" id="GO:0010181">
    <property type="term" value="F:FMN binding"/>
    <property type="evidence" value="ECO:0007669"/>
    <property type="project" value="InterPro"/>
</dbReference>